<evidence type="ECO:0000256" key="3">
    <source>
        <dbReference type="ARBA" id="ARBA00022679"/>
    </source>
</evidence>
<accession>Q9SKQ6</accession>
<organism evidence="8">
    <name type="scientific">Arabidopsis thaliana</name>
    <name type="common">Mouse-ear cress</name>
    <dbReference type="NCBI Taxonomy" id="3702"/>
    <lineage>
        <taxon>Eukaryota</taxon>
        <taxon>Viridiplantae</taxon>
        <taxon>Streptophyta</taxon>
        <taxon>Embryophyta</taxon>
        <taxon>Tracheophyta</taxon>
        <taxon>Spermatophyta</taxon>
        <taxon>Magnoliopsida</taxon>
        <taxon>eudicotyledons</taxon>
        <taxon>Gunneridae</taxon>
        <taxon>Pentapetalae</taxon>
        <taxon>rosids</taxon>
        <taxon>malvids</taxon>
        <taxon>Brassicales</taxon>
        <taxon>Brassicaceae</taxon>
        <taxon>Camelineae</taxon>
        <taxon>Arabidopsis</taxon>
    </lineage>
</organism>
<dbReference type="PIRSF" id="PIRSF037350">
    <property type="entry name" value="Mtase_ZK1128_prd"/>
    <property type="match status" value="1"/>
</dbReference>
<dbReference type="GO" id="GO:0008168">
    <property type="term" value="F:methyltransferase activity"/>
    <property type="evidence" value="ECO:0007669"/>
    <property type="project" value="UniProtKB-UniRule"/>
</dbReference>
<reference evidence="8" key="2">
    <citation type="submission" date="2000-03" db="EMBL/GenBank/DDBJ databases">
        <authorList>
            <person name="Lin X."/>
            <person name="Kaul S."/>
            <person name="Shea T.P."/>
            <person name="Fujii C.Y."/>
            <person name="Shen M."/>
            <person name="VanAken S.E."/>
            <person name="Barnstead M.E."/>
            <person name="Mason T.M."/>
            <person name="Bowman C.L."/>
            <person name="Ronning C.M."/>
            <person name="Benito M.-I."/>
            <person name="Carrera A.J."/>
            <person name="Creasy T.H."/>
            <person name="Buell C.R."/>
            <person name="Town C.D."/>
            <person name="Nierman W.C."/>
            <person name="Fraser C.M."/>
            <person name="Venter J.C."/>
        </authorList>
    </citation>
    <scope>NUCLEOTIDE SEQUENCE</scope>
</reference>
<feature type="binding site" evidence="6">
    <location>
        <position position="117"/>
    </location>
    <ligand>
        <name>S-adenosyl-L-methionine</name>
        <dbReference type="ChEBI" id="CHEBI:59789"/>
    </ligand>
</feature>
<dbReference type="EMBL" id="AC006264">
    <property type="protein sequence ID" value="AAD29809.1"/>
    <property type="molecule type" value="Genomic_DNA"/>
</dbReference>
<dbReference type="PIR" id="G84596">
    <property type="entry name" value="G84596"/>
</dbReference>
<reference evidence="8" key="3">
    <citation type="submission" date="2002-02" db="EMBL/GenBank/DDBJ databases">
        <authorList>
            <person name="Town C.D."/>
            <person name="Kaul S."/>
        </authorList>
    </citation>
    <scope>NUCLEOTIDE SEQUENCE</scope>
</reference>
<evidence type="ECO:0000256" key="6">
    <source>
        <dbReference type="PIRSR" id="PIRSR037350-1"/>
    </source>
</evidence>
<keyword evidence="3 5" id="KW-0808">Transferase</keyword>
<sequence length="374" mass="42660">MRSGKKRARSEPGSTKQPRSKYSDNPPDFASLASLYPSFKPFVFFSGSRARIDWTDYNATRELTRVLLLHDHGVNWYDFNCTKELAFLLSRTVSYLPKSYIYRWIPDGQLCPTVPNRSNYIHWINDLLSSGIIQSLGGDGSKVKGFDIDFTVVALEWAEKNVQSNPHFSDLIEIRDSKVPPQCSSVPEVENTEREKTIQEEAEISATVKSDYHDNKSFIEPAVLLGVVKENETFDFCMSNPPFFETFEEAGLNPKTSCGGTPEEMVCNGGEQAFVSRIIKDSAVLRQRFRTYRFVNMFNIRWYTSMLGKKANLKLLISKLWEVGVTIVKTTEFVQGQTSRWGLAWSFMPIARKIIAPPVVKKSVLSFMLEVFYL</sequence>
<evidence type="ECO:0000256" key="4">
    <source>
        <dbReference type="ARBA" id="ARBA00022691"/>
    </source>
</evidence>
<dbReference type="PANTHER" id="PTHR13393">
    <property type="entry name" value="SAM-DEPENDENT METHYLTRANSFERASE"/>
    <property type="match status" value="1"/>
</dbReference>
<dbReference type="InterPro" id="IPR017182">
    <property type="entry name" value="METTL16/PsiM"/>
</dbReference>
<evidence type="ECO:0000256" key="7">
    <source>
        <dbReference type="SAM" id="MobiDB-lite"/>
    </source>
</evidence>
<evidence type="ECO:0000313" key="8">
    <source>
        <dbReference type="EMBL" id="AAD29809.1"/>
    </source>
</evidence>
<dbReference type="AlphaFoldDB" id="Q9SKQ6"/>
<gene>
    <name evidence="8" type="ordered locus">At2g21070</name>
</gene>
<dbReference type="InterPro" id="IPR010286">
    <property type="entry name" value="METTL16/RlmF"/>
</dbReference>
<feature type="binding site" evidence="6">
    <location>
        <position position="240"/>
    </location>
    <ligand>
        <name>S-adenosyl-L-methionine</name>
        <dbReference type="ChEBI" id="CHEBI:59789"/>
    </ligand>
</feature>
<dbReference type="GO" id="GO:0032259">
    <property type="term" value="P:methylation"/>
    <property type="evidence" value="ECO:0007669"/>
    <property type="project" value="UniProtKB-KW"/>
</dbReference>
<feature type="binding site" evidence="6">
    <location>
        <position position="149"/>
    </location>
    <ligand>
        <name>S-adenosyl-L-methionine</name>
        <dbReference type="ChEBI" id="CHEBI:59789"/>
    </ligand>
</feature>
<dbReference type="Gene3D" id="3.40.50.150">
    <property type="entry name" value="Vaccinia Virus protein VP39"/>
    <property type="match status" value="1"/>
</dbReference>
<evidence type="ECO:0000256" key="1">
    <source>
        <dbReference type="ARBA" id="ARBA00005878"/>
    </source>
</evidence>
<evidence type="ECO:0000256" key="2">
    <source>
        <dbReference type="ARBA" id="ARBA00022603"/>
    </source>
</evidence>
<comment type="similarity">
    <text evidence="1 5">Belongs to the methyltransferase superfamily. METTL16/RlmF family.</text>
</comment>
<reference key="1">
    <citation type="journal article" date="1999" name="Nature">
        <title>Sequence and analysis of chromosome 2 of the plant Arabidopsis thaliana.</title>
        <authorList>
            <person name="Lin X."/>
            <person name="Kaul S."/>
            <person name="Rounsley S."/>
            <person name="Shea T.P."/>
            <person name="Benito M.I."/>
            <person name="Town C.D."/>
            <person name="Fujii C.Y."/>
            <person name="Mason T."/>
            <person name="Bowman C.L."/>
            <person name="Barnstead M."/>
            <person name="Feldblyum T.V."/>
            <person name="Buell C.R."/>
            <person name="Ketchum K.A."/>
            <person name="Lee J."/>
            <person name="Ronning C.M."/>
            <person name="Koo H.L."/>
            <person name="Moffat K.S."/>
            <person name="Cronin L.A."/>
            <person name="Shen M."/>
            <person name="Pai G."/>
            <person name="Van Aken S."/>
            <person name="Umayam L."/>
            <person name="Tallon L.J."/>
            <person name="Gill J.E."/>
            <person name="Adams M.D."/>
            <person name="Carrera A.J."/>
            <person name="Creasy T.H."/>
            <person name="Goodman H.M."/>
            <person name="Somerville C.R."/>
            <person name="Copenhaver G.P."/>
            <person name="Preuss D."/>
            <person name="Nierman W.C."/>
            <person name="White O."/>
            <person name="Eisen J.A."/>
            <person name="Salzberg S.L."/>
            <person name="Fraser C.M."/>
            <person name="Venter J.C."/>
        </authorList>
    </citation>
    <scope>NUCLEOTIDE SEQUENCE [LARGE SCALE GENOMIC DNA]</scope>
    <source>
        <strain>cv. Columbia</strain>
    </source>
</reference>
<dbReference type="ExpressionAtlas" id="Q9SKQ6">
    <property type="expression patterns" value="baseline and differential"/>
</dbReference>
<proteinExistence type="inferred from homology"/>
<dbReference type="InterPro" id="IPR029063">
    <property type="entry name" value="SAM-dependent_MTases_sf"/>
</dbReference>
<feature type="region of interest" description="Disordered" evidence="7">
    <location>
        <begin position="1"/>
        <end position="25"/>
    </location>
</feature>
<keyword evidence="4 6" id="KW-0949">S-adenosyl-L-methionine</keyword>
<dbReference type="Pfam" id="PF05971">
    <property type="entry name" value="Methyltransf_10"/>
    <property type="match status" value="3"/>
</dbReference>
<protein>
    <recommendedName>
        <fullName evidence="5">U6 small nuclear RNA (adenine-(43)-N(6))-methyltransferase</fullName>
        <ecNumber evidence="5">2.1.1.-</ecNumber>
    </recommendedName>
</protein>
<keyword evidence="2 5" id="KW-0489">Methyltransferase</keyword>
<dbReference type="EC" id="2.1.1.-" evidence="5"/>
<evidence type="ECO:0000256" key="5">
    <source>
        <dbReference type="PIRNR" id="PIRNR037350"/>
    </source>
</evidence>
<dbReference type="PANTHER" id="PTHR13393:SF0">
    <property type="entry name" value="RNA N6-ADENOSINE-METHYLTRANSFERASE METTL16"/>
    <property type="match status" value="1"/>
</dbReference>
<name>Q9SKQ6_ARATH</name>